<feature type="region of interest" description="Disordered" evidence="3">
    <location>
        <begin position="352"/>
        <end position="376"/>
    </location>
</feature>
<dbReference type="SUPFAM" id="SSF47370">
    <property type="entry name" value="Bromodomain"/>
    <property type="match status" value="1"/>
</dbReference>
<feature type="compositionally biased region" description="Polar residues" evidence="3">
    <location>
        <begin position="192"/>
        <end position="217"/>
    </location>
</feature>
<evidence type="ECO:0000313" key="6">
    <source>
        <dbReference type="Proteomes" id="UP001215151"/>
    </source>
</evidence>
<name>A0AAD7TX05_9APHY</name>
<dbReference type="CDD" id="cd22927">
    <property type="entry name" value="HFD_SPT7"/>
    <property type="match status" value="1"/>
</dbReference>
<dbReference type="GO" id="GO:0006325">
    <property type="term" value="P:chromatin organization"/>
    <property type="evidence" value="ECO:0007669"/>
    <property type="project" value="UniProtKB-ARBA"/>
</dbReference>
<dbReference type="Proteomes" id="UP001215151">
    <property type="component" value="Unassembled WGS sequence"/>
</dbReference>
<dbReference type="InterPro" id="IPR037782">
    <property type="entry name" value="Spt7"/>
</dbReference>
<dbReference type="InterPro" id="IPR036427">
    <property type="entry name" value="Bromodomain-like_sf"/>
</dbReference>
<feature type="domain" description="Bromo" evidence="4">
    <location>
        <begin position="62"/>
        <end position="132"/>
    </location>
</feature>
<proteinExistence type="predicted"/>
<reference evidence="5" key="1">
    <citation type="submission" date="2022-11" db="EMBL/GenBank/DDBJ databases">
        <title>Genome Sequence of Cubamyces cubensis.</title>
        <authorList>
            <person name="Buettner E."/>
        </authorList>
    </citation>
    <scope>NUCLEOTIDE SEQUENCE</scope>
    <source>
        <strain evidence="5">MPL-01</strain>
    </source>
</reference>
<evidence type="ECO:0000313" key="5">
    <source>
        <dbReference type="EMBL" id="KAJ8482801.1"/>
    </source>
</evidence>
<dbReference type="GO" id="GO:0046695">
    <property type="term" value="C:SLIK (SAGA-like) complex"/>
    <property type="evidence" value="ECO:0007669"/>
    <property type="project" value="InterPro"/>
</dbReference>
<dbReference type="PROSITE" id="PS00633">
    <property type="entry name" value="BROMODOMAIN_1"/>
    <property type="match status" value="1"/>
</dbReference>
<feature type="region of interest" description="Disordered" evidence="3">
    <location>
        <begin position="667"/>
        <end position="835"/>
    </location>
</feature>
<organism evidence="5 6">
    <name type="scientific">Trametes cubensis</name>
    <dbReference type="NCBI Taxonomy" id="1111947"/>
    <lineage>
        <taxon>Eukaryota</taxon>
        <taxon>Fungi</taxon>
        <taxon>Dikarya</taxon>
        <taxon>Basidiomycota</taxon>
        <taxon>Agaricomycotina</taxon>
        <taxon>Agaricomycetes</taxon>
        <taxon>Polyporales</taxon>
        <taxon>Polyporaceae</taxon>
        <taxon>Trametes</taxon>
    </lineage>
</organism>
<dbReference type="Gene3D" id="1.20.920.10">
    <property type="entry name" value="Bromodomain-like"/>
    <property type="match status" value="1"/>
</dbReference>
<dbReference type="PRINTS" id="PR00503">
    <property type="entry name" value="BROMODOMAIN"/>
</dbReference>
<dbReference type="PANTHER" id="PTHR47343">
    <property type="entry name" value="TRANSCRIPTIONAL ACTIVATOR SPT7"/>
    <property type="match status" value="1"/>
</dbReference>
<evidence type="ECO:0000256" key="1">
    <source>
        <dbReference type="ARBA" id="ARBA00023117"/>
    </source>
</evidence>
<dbReference type="AlphaFoldDB" id="A0AAD7TX05"/>
<dbReference type="GO" id="GO:0006357">
    <property type="term" value="P:regulation of transcription by RNA polymerase II"/>
    <property type="evidence" value="ECO:0007669"/>
    <property type="project" value="TreeGrafter"/>
</dbReference>
<dbReference type="GO" id="GO:0000124">
    <property type="term" value="C:SAGA complex"/>
    <property type="evidence" value="ECO:0007669"/>
    <property type="project" value="InterPro"/>
</dbReference>
<feature type="compositionally biased region" description="Pro residues" evidence="3">
    <location>
        <begin position="672"/>
        <end position="689"/>
    </location>
</feature>
<dbReference type="Gene3D" id="1.10.20.10">
    <property type="entry name" value="Histone, subunit A"/>
    <property type="match status" value="1"/>
</dbReference>
<dbReference type="GO" id="GO:0046982">
    <property type="term" value="F:protein heterodimerization activity"/>
    <property type="evidence" value="ECO:0007669"/>
    <property type="project" value="InterPro"/>
</dbReference>
<dbReference type="PROSITE" id="PS50014">
    <property type="entry name" value="BROMODOMAIN_2"/>
    <property type="match status" value="1"/>
</dbReference>
<dbReference type="GO" id="GO:0005198">
    <property type="term" value="F:structural molecule activity"/>
    <property type="evidence" value="ECO:0007669"/>
    <property type="project" value="TreeGrafter"/>
</dbReference>
<feature type="compositionally biased region" description="Low complexity" evidence="3">
    <location>
        <begin position="756"/>
        <end position="767"/>
    </location>
</feature>
<gene>
    <name evidence="5" type="ORF">ONZ51_g5132</name>
</gene>
<feature type="compositionally biased region" description="Low complexity" evidence="3">
    <location>
        <begin position="713"/>
        <end position="728"/>
    </location>
</feature>
<feature type="compositionally biased region" description="Pro residues" evidence="3">
    <location>
        <begin position="629"/>
        <end position="642"/>
    </location>
</feature>
<keyword evidence="6" id="KW-1185">Reference proteome</keyword>
<dbReference type="InterPro" id="IPR018359">
    <property type="entry name" value="Bromodomain_CS"/>
</dbReference>
<dbReference type="InterPro" id="IPR001487">
    <property type="entry name" value="Bromodomain"/>
</dbReference>
<keyword evidence="1 2" id="KW-0103">Bromodomain</keyword>
<dbReference type="EMBL" id="JAPEVG010000106">
    <property type="protein sequence ID" value="KAJ8482801.1"/>
    <property type="molecule type" value="Genomic_DNA"/>
</dbReference>
<evidence type="ECO:0000259" key="4">
    <source>
        <dbReference type="PROSITE" id="PS50014"/>
    </source>
</evidence>
<feature type="compositionally biased region" description="Basic residues" evidence="3">
    <location>
        <begin position="363"/>
        <end position="372"/>
    </location>
</feature>
<dbReference type="Pfam" id="PF00439">
    <property type="entry name" value="Bromodomain"/>
    <property type="match status" value="1"/>
</dbReference>
<comment type="caution">
    <text evidence="5">The sequence shown here is derived from an EMBL/GenBank/DDBJ whole genome shotgun (WGS) entry which is preliminary data.</text>
</comment>
<dbReference type="InterPro" id="IPR009072">
    <property type="entry name" value="Histone-fold"/>
</dbReference>
<accession>A0AAD7TX05</accession>
<dbReference type="PANTHER" id="PTHR47343:SF1">
    <property type="entry name" value="TRANSCRIPTIONAL ACTIVATOR SPT7"/>
    <property type="match status" value="1"/>
</dbReference>
<protein>
    <recommendedName>
        <fullName evidence="4">Bromo domain-containing protein</fullName>
    </recommendedName>
</protein>
<evidence type="ECO:0000256" key="2">
    <source>
        <dbReference type="PROSITE-ProRule" id="PRU00035"/>
    </source>
</evidence>
<feature type="region of interest" description="Disordered" evidence="3">
    <location>
        <begin position="617"/>
        <end position="646"/>
    </location>
</feature>
<dbReference type="SMART" id="SM00297">
    <property type="entry name" value="BROMO"/>
    <property type="match status" value="1"/>
</dbReference>
<feature type="region of interest" description="Disordered" evidence="3">
    <location>
        <begin position="158"/>
        <end position="219"/>
    </location>
</feature>
<evidence type="ECO:0000256" key="3">
    <source>
        <dbReference type="SAM" id="MobiDB-lite"/>
    </source>
</evidence>
<sequence length="835" mass="90497">MNNLLRTLTASQVKSSLPESELKLLLSAVKETRRATSDAGKLADAFYDSLEGLLVDLRTVTMDNRDAEAFLKPVSKTEVPDYYDIISNPMDLQTMLRKVKQRQYKSKKEFKDDLDLIWSNCFTYNATEDHPLRQCASRLKVKAERLLQNITDLKERADPTIPGEVPVRGITPRPNGISINGHGRLPPGLSFRSPSPTKHSAPQPGQTRKIQRDTTFPESPAIIRSQTGMSAFLQLDKDVDAYLSQQLLAPGSSESSASELKRRLLQYAVIVDDDVDGVTPTGASLSTIDGDIGVKRKLNGFLDERPRKRARTQSPVDKDVVELWWDAMRSEEMIGNGLPRFVHACSDIPSPISSTIHPELPRASRRRKKKQKSSPNTLLYHMNNNIRTLRRVRTTHAKYSSLLQSAEDSGGFAPPPINDIQDELDDVLDERPWKPPGAGLELGAENADDCLHWMGTKVLEHAGFQGTSKMALDVLASVTAEYMFNVGRTIRFLCDKYGNKMTAEEIILHTLFESGITRINDLERYVKDDIVRYGGRLAELEKKLSNAYREATAEEAWDDDALFRMEGEEEDGEFVMGHFAESFGEDFLGLKELGIADEFGLASLSIPKRLLKGKGKGLLKEGPSAAKPTEPPPPFPPPPPFIPLDSTMVDNQIGLLKPYYQSRISELSTSHVPPPSLPPPSGLGVPPAPLAGVFPTSAPSLGPPTGQAPPMPAVEAPAVVLPDDAPSPSHAKIGPLGTVSKAAPAASTAKKKSKAKPSAPAPGSGSAPAPPPANGPQGSTDMGDATPEFPPPLPLMASSSSGGDFGKKGKSGSSSPSKKKAKVQDSFPPVVMASA</sequence>